<dbReference type="PANTHER" id="PTHR42953:SF3">
    <property type="entry name" value="HIGH-AFFINITY ZINC UPTAKE SYSTEM PROTEIN ZNUA"/>
    <property type="match status" value="1"/>
</dbReference>
<dbReference type="GO" id="GO:0046872">
    <property type="term" value="F:metal ion binding"/>
    <property type="evidence" value="ECO:0007669"/>
    <property type="project" value="InterPro"/>
</dbReference>
<evidence type="ECO:0000313" key="8">
    <source>
        <dbReference type="Proteomes" id="UP000244817"/>
    </source>
</evidence>
<evidence type="ECO:0000256" key="6">
    <source>
        <dbReference type="SAM" id="MobiDB-lite"/>
    </source>
</evidence>
<keyword evidence="5" id="KW-0864">Zinc transport</keyword>
<dbReference type="InterPro" id="IPR006127">
    <property type="entry name" value="ZnuA-like"/>
</dbReference>
<comment type="similarity">
    <text evidence="1">Belongs to the bacterial solute-binding protein 9 family.</text>
</comment>
<evidence type="ECO:0000256" key="3">
    <source>
        <dbReference type="ARBA" id="ARBA00022448"/>
    </source>
</evidence>
<keyword evidence="8" id="KW-1185">Reference proteome</keyword>
<dbReference type="PANTHER" id="PTHR42953">
    <property type="entry name" value="HIGH-AFFINITY ZINC UPTAKE SYSTEM PROTEIN ZNUA-RELATED"/>
    <property type="match status" value="1"/>
</dbReference>
<comment type="caution">
    <text evidence="7">The sequence shown here is derived from an EMBL/GenBank/DDBJ whole genome shotgun (WGS) entry which is preliminary data.</text>
</comment>
<evidence type="ECO:0000313" key="7">
    <source>
        <dbReference type="EMBL" id="PVA06845.1"/>
    </source>
</evidence>
<keyword evidence="3" id="KW-0813">Transport</keyword>
<dbReference type="Gene3D" id="3.40.50.1980">
    <property type="entry name" value="Nitrogenase molybdenum iron protein domain"/>
    <property type="match status" value="2"/>
</dbReference>
<proteinExistence type="inferred from homology"/>
<sequence length="308" mass="33373">MRPLLPLLLAVLPSLTRAEPLRIVTDIAPVHSLISQIAGDAAEVELLVDGASSAHHFQFTFRQAEALQTADLIIWMGPALTPWLDDALTSLAPEAAQLTLLEAPGWTPLTVQDRTAEADHADDHDHSHDHAHNHEAGQIDPHAWLDPQIAAHWVQHVQDALVTADPDNAERYAQNAETTRAKLEALDTRIAAQLAVLPDRAFVVPHDAFQYFGARYDRPAAGVVTLVDDQPPTPDRLAALQNRVRSGSIACVLTDIAASDRWTALLTEGTDVRTATVDPLGRTLDPGPDHYENTLTALADAYSSCIGD</sequence>
<accession>A0A2T7FXE8</accession>
<dbReference type="EMBL" id="QCYG01000004">
    <property type="protein sequence ID" value="PVA06845.1"/>
    <property type="molecule type" value="Genomic_DNA"/>
</dbReference>
<dbReference type="InterPro" id="IPR050492">
    <property type="entry name" value="Bact_metal-bind_prot9"/>
</dbReference>
<dbReference type="OrthoDB" id="7346865at2"/>
<keyword evidence="4" id="KW-0732">Signal</keyword>
<dbReference type="GO" id="GO:0006829">
    <property type="term" value="P:zinc ion transport"/>
    <property type="evidence" value="ECO:0007669"/>
    <property type="project" value="UniProtKB-KW"/>
</dbReference>
<dbReference type="Proteomes" id="UP000244817">
    <property type="component" value="Unassembled WGS sequence"/>
</dbReference>
<evidence type="ECO:0000256" key="2">
    <source>
        <dbReference type="ARBA" id="ARBA00015915"/>
    </source>
</evidence>
<organism evidence="7 8">
    <name type="scientific">Thalassorhabdomicrobium marinisediminis</name>
    <dbReference type="NCBI Taxonomy" id="2170577"/>
    <lineage>
        <taxon>Bacteria</taxon>
        <taxon>Pseudomonadati</taxon>
        <taxon>Pseudomonadota</taxon>
        <taxon>Alphaproteobacteria</taxon>
        <taxon>Rhodobacterales</taxon>
        <taxon>Paracoccaceae</taxon>
        <taxon>Thalassorhabdomicrobium</taxon>
    </lineage>
</organism>
<keyword evidence="5" id="KW-0862">Zinc</keyword>
<dbReference type="SUPFAM" id="SSF53807">
    <property type="entry name" value="Helical backbone' metal receptor"/>
    <property type="match status" value="1"/>
</dbReference>
<evidence type="ECO:0000256" key="4">
    <source>
        <dbReference type="ARBA" id="ARBA00022729"/>
    </source>
</evidence>
<feature type="region of interest" description="Disordered" evidence="6">
    <location>
        <begin position="115"/>
        <end position="135"/>
    </location>
</feature>
<dbReference type="Pfam" id="PF01297">
    <property type="entry name" value="ZnuA"/>
    <property type="match status" value="1"/>
</dbReference>
<name>A0A2T7FXE8_9RHOB</name>
<dbReference type="AlphaFoldDB" id="A0A2T7FXE8"/>
<reference evidence="7 8" key="1">
    <citation type="submission" date="2018-04" db="EMBL/GenBank/DDBJ databases">
        <title>Pelagivirga bohaiensis gen. nov., sp. nov., a bacterium isolated from the Bohai Sea.</title>
        <authorList>
            <person name="Ji X."/>
        </authorList>
    </citation>
    <scope>NUCLEOTIDE SEQUENCE [LARGE SCALE GENOMIC DNA]</scope>
    <source>
        <strain evidence="7 8">BH-SD16</strain>
    </source>
</reference>
<protein>
    <recommendedName>
        <fullName evidence="2">High-affinity zinc uptake system protein ZnuA</fullName>
    </recommendedName>
</protein>
<dbReference type="RefSeq" id="WP_108640373.1">
    <property type="nucleotide sequence ID" value="NZ_QCYG01000004.1"/>
</dbReference>
<evidence type="ECO:0000256" key="1">
    <source>
        <dbReference type="ARBA" id="ARBA00011028"/>
    </source>
</evidence>
<gene>
    <name evidence="7" type="ORF">DC363_06715</name>
</gene>
<evidence type="ECO:0000256" key="5">
    <source>
        <dbReference type="ARBA" id="ARBA00022906"/>
    </source>
</evidence>
<keyword evidence="5" id="KW-0406">Ion transport</keyword>